<dbReference type="Proteomes" id="UP000003155">
    <property type="component" value="Unassembled WGS sequence"/>
</dbReference>
<organism evidence="1 2">
    <name type="scientific">Prevotella denticola CRIS 18C-A</name>
    <dbReference type="NCBI Taxonomy" id="944557"/>
    <lineage>
        <taxon>Bacteria</taxon>
        <taxon>Pseudomonadati</taxon>
        <taxon>Bacteroidota</taxon>
        <taxon>Bacteroidia</taxon>
        <taxon>Bacteroidales</taxon>
        <taxon>Prevotellaceae</taxon>
        <taxon>Prevotella</taxon>
    </lineage>
</organism>
<protein>
    <submittedName>
        <fullName evidence="1">Uncharacterized protein</fullName>
    </submittedName>
</protein>
<comment type="caution">
    <text evidence="1">The sequence shown here is derived from an EMBL/GenBank/DDBJ whole genome shotgun (WGS) entry which is preliminary data.</text>
</comment>
<accession>F0H5I2</accession>
<proteinExistence type="predicted"/>
<sequence>MEKRKQDAVFPTGIHTPYICKQKSDKDVQNGIPASRDYNVPLLAWRTISEEA</sequence>
<keyword evidence="2" id="KW-1185">Reference proteome</keyword>
<gene>
    <name evidence="1" type="ORF">HMPREF9303_0269</name>
</gene>
<name>F0H5I2_9BACT</name>
<reference evidence="1 2" key="1">
    <citation type="submission" date="2011-02" db="EMBL/GenBank/DDBJ databases">
        <authorList>
            <person name="Durkin A.S."/>
            <person name="Madupu R."/>
            <person name="Torralba M."/>
            <person name="Gillis M."/>
            <person name="Methe B."/>
            <person name="Sutton G."/>
            <person name="Nelson K.E."/>
        </authorList>
    </citation>
    <scope>NUCLEOTIDE SEQUENCE [LARGE SCALE GENOMIC DNA]</scope>
    <source>
        <strain evidence="1 2">CRIS 18C-A</strain>
    </source>
</reference>
<dbReference type="EMBL" id="AEXO01000032">
    <property type="protein sequence ID" value="EGC86896.1"/>
    <property type="molecule type" value="Genomic_DNA"/>
</dbReference>
<dbReference type="AlphaFoldDB" id="F0H5I2"/>
<evidence type="ECO:0000313" key="1">
    <source>
        <dbReference type="EMBL" id="EGC86896.1"/>
    </source>
</evidence>
<evidence type="ECO:0000313" key="2">
    <source>
        <dbReference type="Proteomes" id="UP000003155"/>
    </source>
</evidence>